<sequence length="66" mass="7173">MAASPSPHAGPAGKRYRLVTPAGVIDISVMRSYPDGTVDVLCTCCGARWERRHLQLGSCRIVTQEM</sequence>
<dbReference type="EMBL" id="VFPH01000001">
    <property type="protein sequence ID" value="TQM44882.1"/>
    <property type="molecule type" value="Genomic_DNA"/>
</dbReference>
<proteinExistence type="predicted"/>
<accession>A0A543GFM2</accession>
<reference evidence="1 2" key="1">
    <citation type="submission" date="2019-06" db="EMBL/GenBank/DDBJ databases">
        <title>Sequencing the genomes of 1000 actinobacteria strains.</title>
        <authorList>
            <person name="Klenk H.-P."/>
        </authorList>
    </citation>
    <scope>NUCLEOTIDE SEQUENCE [LARGE SCALE GENOMIC DNA]</scope>
    <source>
        <strain evidence="1 2">DSM 45511</strain>
    </source>
</reference>
<protein>
    <submittedName>
        <fullName evidence="1">Uncharacterized protein</fullName>
    </submittedName>
</protein>
<keyword evidence="2" id="KW-1185">Reference proteome</keyword>
<comment type="caution">
    <text evidence="1">The sequence shown here is derived from an EMBL/GenBank/DDBJ whole genome shotgun (WGS) entry which is preliminary data.</text>
</comment>
<dbReference type="OrthoDB" id="3213438at2"/>
<organism evidence="1 2">
    <name type="scientific">Pseudonocardia cypriaca</name>
    <dbReference type="NCBI Taxonomy" id="882449"/>
    <lineage>
        <taxon>Bacteria</taxon>
        <taxon>Bacillati</taxon>
        <taxon>Actinomycetota</taxon>
        <taxon>Actinomycetes</taxon>
        <taxon>Pseudonocardiales</taxon>
        <taxon>Pseudonocardiaceae</taxon>
        <taxon>Pseudonocardia</taxon>
    </lineage>
</organism>
<evidence type="ECO:0000313" key="1">
    <source>
        <dbReference type="EMBL" id="TQM44882.1"/>
    </source>
</evidence>
<dbReference type="Proteomes" id="UP000319818">
    <property type="component" value="Unassembled WGS sequence"/>
</dbReference>
<dbReference type="RefSeq" id="WP_142100053.1">
    <property type="nucleotide sequence ID" value="NZ_VFPH01000001.1"/>
</dbReference>
<gene>
    <name evidence="1" type="ORF">FB388_2269</name>
</gene>
<dbReference type="AlphaFoldDB" id="A0A543GFM2"/>
<evidence type="ECO:0000313" key="2">
    <source>
        <dbReference type="Proteomes" id="UP000319818"/>
    </source>
</evidence>
<name>A0A543GFM2_9PSEU</name>